<name>A0A8H7IR65_9PEZI</name>
<proteinExistence type="predicted"/>
<accession>A0A8H7IR65</accession>
<feature type="compositionally biased region" description="Acidic residues" evidence="1">
    <location>
        <begin position="198"/>
        <end position="216"/>
    </location>
</feature>
<dbReference type="AlphaFoldDB" id="A0A8H7IR65"/>
<dbReference type="Proteomes" id="UP000627934">
    <property type="component" value="Unassembled WGS sequence"/>
</dbReference>
<protein>
    <submittedName>
        <fullName evidence="2">Uncharacterized protein</fullName>
    </submittedName>
</protein>
<comment type="caution">
    <text evidence="2">The sequence shown here is derived from an EMBL/GenBank/DDBJ whole genome shotgun (WGS) entry which is preliminary data.</text>
</comment>
<evidence type="ECO:0000256" key="1">
    <source>
        <dbReference type="SAM" id="MobiDB-lite"/>
    </source>
</evidence>
<gene>
    <name evidence="2" type="ORF">BFW01_g1015</name>
</gene>
<organism evidence="2 3">
    <name type="scientific">Lasiodiplodia theobromae</name>
    <dbReference type="NCBI Taxonomy" id="45133"/>
    <lineage>
        <taxon>Eukaryota</taxon>
        <taxon>Fungi</taxon>
        <taxon>Dikarya</taxon>
        <taxon>Ascomycota</taxon>
        <taxon>Pezizomycotina</taxon>
        <taxon>Dothideomycetes</taxon>
        <taxon>Dothideomycetes incertae sedis</taxon>
        <taxon>Botryosphaeriales</taxon>
        <taxon>Botryosphaeriaceae</taxon>
        <taxon>Lasiodiplodia</taxon>
    </lineage>
</organism>
<evidence type="ECO:0000313" key="3">
    <source>
        <dbReference type="Proteomes" id="UP000627934"/>
    </source>
</evidence>
<dbReference type="EMBL" id="MDYX01000040">
    <property type="protein sequence ID" value="KAF9630453.1"/>
    <property type="molecule type" value="Genomic_DNA"/>
</dbReference>
<feature type="compositionally biased region" description="Low complexity" evidence="1">
    <location>
        <begin position="183"/>
        <end position="193"/>
    </location>
</feature>
<reference evidence="2" key="1">
    <citation type="submission" date="2016-08" db="EMBL/GenBank/DDBJ databases">
        <authorList>
            <person name="Yan J."/>
        </authorList>
    </citation>
    <scope>NUCLEOTIDE SEQUENCE</scope>
    <source>
        <strain evidence="2">CSS-01s</strain>
    </source>
</reference>
<sequence>MSWRKYIFQHPSTNLYNLPTSSSTLQLARTNSLKHRELAIKTVRKVICKAIKHENAYHLARDIINDAIRKKVKSIDFDHVARDNAMKKRIRDLTEEKTRITDELRARLIELGDGVLPPREKFFINDKMTEHHIEALKNREIRELKTHLGHFEGSLKAKNEEWLANRVGSRHVQDNAMNDLAAAMDQLASSGSESRSDNEDDGDDSDMELDAGDEVM</sequence>
<reference evidence="2" key="2">
    <citation type="journal article" date="2018" name="DNA Res.">
        <title>Comparative genome and transcriptome analyses reveal adaptations to opportunistic infections in woody plant degrading pathogens of Botryosphaeriaceae.</title>
        <authorList>
            <person name="Yan J.Y."/>
            <person name="Zhao W.S."/>
            <person name="Chen Z."/>
            <person name="Xing Q.K."/>
            <person name="Zhang W."/>
            <person name="Chethana K.W.T."/>
            <person name="Xue M.F."/>
            <person name="Xu J.P."/>
            <person name="Phillips A.J.L."/>
            <person name="Wang Y."/>
            <person name="Liu J.H."/>
            <person name="Liu M."/>
            <person name="Zhou Y."/>
            <person name="Jayawardena R.S."/>
            <person name="Manawasinghe I.S."/>
            <person name="Huang J.B."/>
            <person name="Qiao G.H."/>
            <person name="Fu C.Y."/>
            <person name="Guo F.F."/>
            <person name="Dissanayake A.J."/>
            <person name="Peng Y.L."/>
            <person name="Hyde K.D."/>
            <person name="Li X.H."/>
        </authorList>
    </citation>
    <scope>NUCLEOTIDE SEQUENCE</scope>
    <source>
        <strain evidence="2">CSS-01s</strain>
    </source>
</reference>
<feature type="region of interest" description="Disordered" evidence="1">
    <location>
        <begin position="183"/>
        <end position="216"/>
    </location>
</feature>
<evidence type="ECO:0000313" key="2">
    <source>
        <dbReference type="EMBL" id="KAF9630453.1"/>
    </source>
</evidence>